<dbReference type="WBParaSite" id="PEQ_0001079101-mRNA-1">
    <property type="protein sequence ID" value="PEQ_0001079101-mRNA-1"/>
    <property type="gene ID" value="PEQ_0001079101"/>
</dbReference>
<keyword evidence="1" id="KW-1185">Reference proteome</keyword>
<dbReference type="Gene3D" id="4.10.260.10">
    <property type="entry name" value="Transducin (heterotrimeric G protein), gamma chain"/>
    <property type="match status" value="1"/>
</dbReference>
<organism evidence="1 2">
    <name type="scientific">Parascaris equorum</name>
    <name type="common">Equine roundworm</name>
    <dbReference type="NCBI Taxonomy" id="6256"/>
    <lineage>
        <taxon>Eukaryota</taxon>
        <taxon>Metazoa</taxon>
        <taxon>Ecdysozoa</taxon>
        <taxon>Nematoda</taxon>
        <taxon>Chromadorea</taxon>
        <taxon>Rhabditida</taxon>
        <taxon>Spirurina</taxon>
        <taxon>Ascaridomorpha</taxon>
        <taxon>Ascaridoidea</taxon>
        <taxon>Ascarididae</taxon>
        <taxon>Parascaris</taxon>
    </lineage>
</organism>
<evidence type="ECO:0000313" key="2">
    <source>
        <dbReference type="WBParaSite" id="PEQ_0001079101-mRNA-1"/>
    </source>
</evidence>
<dbReference type="GO" id="GO:0007186">
    <property type="term" value="P:G protein-coupled receptor signaling pathway"/>
    <property type="evidence" value="ECO:0007669"/>
    <property type="project" value="InterPro"/>
</dbReference>
<sequence length="143" mass="16080">MDKSDMQRSVESLRHQLNIQRIPISQSANDFKQLTQGFSDAKGSSDLCRQAKTSDTVSFKLFQENDIIWGWEAVSTLDFKTMRSTGAEKIRMKVMTNLTSKKKSLGVGSHRSSSLPVDWELPPTSKFVTSGTYLMISVIERGE</sequence>
<dbReference type="Proteomes" id="UP000887564">
    <property type="component" value="Unplaced"/>
</dbReference>
<proteinExistence type="predicted"/>
<name>A0A914S9E9_PAREQ</name>
<dbReference type="InterPro" id="IPR036284">
    <property type="entry name" value="GGL_sf"/>
</dbReference>
<reference evidence="2" key="1">
    <citation type="submission" date="2022-11" db="UniProtKB">
        <authorList>
            <consortium name="WormBaseParasite"/>
        </authorList>
    </citation>
    <scope>IDENTIFICATION</scope>
</reference>
<evidence type="ECO:0000313" key="1">
    <source>
        <dbReference type="Proteomes" id="UP000887564"/>
    </source>
</evidence>
<protein>
    <submittedName>
        <fullName evidence="2">Uncharacterized protein</fullName>
    </submittedName>
</protein>
<accession>A0A914S9E9</accession>
<dbReference type="AlphaFoldDB" id="A0A914S9E9"/>